<protein>
    <recommendedName>
        <fullName evidence="4">CASP-like protein</fullName>
    </recommendedName>
</protein>
<evidence type="ECO:0000256" key="1">
    <source>
        <dbReference type="SAM" id="Phobius"/>
    </source>
</evidence>
<feature type="transmembrane region" description="Helical" evidence="1">
    <location>
        <begin position="105"/>
        <end position="131"/>
    </location>
</feature>
<keyword evidence="1" id="KW-0812">Transmembrane</keyword>
<dbReference type="Proteomes" id="UP000449678">
    <property type="component" value="Unassembled WGS sequence"/>
</dbReference>
<evidence type="ECO:0000313" key="3">
    <source>
        <dbReference type="Proteomes" id="UP000449678"/>
    </source>
</evidence>
<feature type="transmembrane region" description="Helical" evidence="1">
    <location>
        <begin position="61"/>
        <end position="85"/>
    </location>
</feature>
<sequence length="133" mass="14245">MGESEQAELKWKYDHRLETYKSMITISVEVFKYLVLLNGGAAAGMVATLDKLRLIMSVCSMRAAIGFFVAGLAFNGVAIICSYFTQNTLYGESVNRPGVGRHLTYLVCATISAALSLLAFCAGAITAVAGVSY</sequence>
<proteinExistence type="predicted"/>
<keyword evidence="1" id="KW-0472">Membrane</keyword>
<gene>
    <name evidence="2" type="ORF">GTP38_11210</name>
</gene>
<evidence type="ECO:0000313" key="2">
    <source>
        <dbReference type="EMBL" id="MYM34907.1"/>
    </source>
</evidence>
<accession>A0ABW9VB95</accession>
<reference evidence="2 3" key="1">
    <citation type="submission" date="2019-12" db="EMBL/GenBank/DDBJ databases">
        <title>Novel species isolated from a subtropical stream in China.</title>
        <authorList>
            <person name="Lu H."/>
        </authorList>
    </citation>
    <scope>NUCLEOTIDE SEQUENCE [LARGE SCALE GENOMIC DNA]</scope>
    <source>
        <strain evidence="2 3">FT94W</strain>
    </source>
</reference>
<dbReference type="EMBL" id="WWCO01000006">
    <property type="protein sequence ID" value="MYM34907.1"/>
    <property type="molecule type" value="Genomic_DNA"/>
</dbReference>
<evidence type="ECO:0008006" key="4">
    <source>
        <dbReference type="Google" id="ProtNLM"/>
    </source>
</evidence>
<dbReference type="RefSeq" id="WP_160990288.1">
    <property type="nucleotide sequence ID" value="NZ_WWCO01000006.1"/>
</dbReference>
<keyword evidence="3" id="KW-1185">Reference proteome</keyword>
<comment type="caution">
    <text evidence="2">The sequence shown here is derived from an EMBL/GenBank/DDBJ whole genome shotgun (WGS) entry which is preliminary data.</text>
</comment>
<organism evidence="2 3">
    <name type="scientific">Duganella lactea</name>
    <dbReference type="NCBI Taxonomy" id="2692173"/>
    <lineage>
        <taxon>Bacteria</taxon>
        <taxon>Pseudomonadati</taxon>
        <taxon>Pseudomonadota</taxon>
        <taxon>Betaproteobacteria</taxon>
        <taxon>Burkholderiales</taxon>
        <taxon>Oxalobacteraceae</taxon>
        <taxon>Telluria group</taxon>
        <taxon>Duganella</taxon>
    </lineage>
</organism>
<keyword evidence="1" id="KW-1133">Transmembrane helix</keyword>
<feature type="transmembrane region" description="Helical" evidence="1">
    <location>
        <begin position="30"/>
        <end position="49"/>
    </location>
</feature>
<name>A0ABW9VB95_9BURK</name>